<evidence type="ECO:0000313" key="1">
    <source>
        <dbReference type="EMBL" id="KAK8207644.1"/>
    </source>
</evidence>
<gene>
    <name evidence="1" type="ORF">M8818_004298</name>
</gene>
<name>A0ACC3SCQ5_9PEZI</name>
<proteinExistence type="predicted"/>
<keyword evidence="2" id="KW-1185">Reference proteome</keyword>
<sequence>MEPSTLQAPSERQDPPLVRPSHPFTSPTCCTVPYATPPISKQPLMTHPDIESDSPTAENDHQEFSKPHPLIHLWLSKLTPAPARTATDHPNYWHDQPSTLQTTSNPHSFHLGTGAHLFESVICPIIEAAEEEVLLVTCFWAASESLELLCRSLRRLSDKAVARGSNRSAGGRRGGGTDGKIAVRIGFSSRSLWQKIFHTQSPAGFTYAASEWPSALGLPGPEDLPGLDITVKSVFVKPFSVMHPKFVVVDRRIVVLPSCNVSWEDWFEGAVVATGDVVDQFVRFWEAFWGPGEEGVGGGKSSSAMGSAGRGRGTGADGGVGGHGYGTGNGNAATALSAATSPPPSGTGTDTNTATLPLSTPLSSTSTPTPTLFLPSPHHTNPLFHPLPCQPPSPPPPTPLNTLLLTLLSTSTRSLYLQTPNLTSPPVLAGILGALDRGVAVHIVTSERLMRLEQCVTAGTTTARCVGALVREWARRSAAEMRKQKRAADADRVGMVEEGRARLGALRVEYYRPRADADAGRSDAEAGVGGNGNGGIERGMGLGMGMGMGTAEREPVQSHLKLTIADDEVVVLGSGNLDRASWYTSQELGVAFFSRPMAETVAKSVDVALKGRKKLVFDSLAG</sequence>
<reference evidence="1" key="1">
    <citation type="submission" date="2024-02" db="EMBL/GenBank/DDBJ databases">
        <title>Metagenome Assembled Genome of Zalaria obscura JY119.</title>
        <authorList>
            <person name="Vighnesh L."/>
            <person name="Jagadeeshwari U."/>
            <person name="Venkata Ramana C."/>
            <person name="Sasikala C."/>
        </authorList>
    </citation>
    <scope>NUCLEOTIDE SEQUENCE</scope>
    <source>
        <strain evidence="1">JY119</strain>
    </source>
</reference>
<dbReference type="EMBL" id="JAMKPW020000021">
    <property type="protein sequence ID" value="KAK8207644.1"/>
    <property type="molecule type" value="Genomic_DNA"/>
</dbReference>
<accession>A0ACC3SCQ5</accession>
<protein>
    <submittedName>
        <fullName evidence="1">Uncharacterized protein</fullName>
    </submittedName>
</protein>
<evidence type="ECO:0000313" key="2">
    <source>
        <dbReference type="Proteomes" id="UP001320706"/>
    </source>
</evidence>
<dbReference type="Proteomes" id="UP001320706">
    <property type="component" value="Unassembled WGS sequence"/>
</dbReference>
<comment type="caution">
    <text evidence="1">The sequence shown here is derived from an EMBL/GenBank/DDBJ whole genome shotgun (WGS) entry which is preliminary data.</text>
</comment>
<organism evidence="1 2">
    <name type="scientific">Zalaria obscura</name>
    <dbReference type="NCBI Taxonomy" id="2024903"/>
    <lineage>
        <taxon>Eukaryota</taxon>
        <taxon>Fungi</taxon>
        <taxon>Dikarya</taxon>
        <taxon>Ascomycota</taxon>
        <taxon>Pezizomycotina</taxon>
        <taxon>Dothideomycetes</taxon>
        <taxon>Dothideomycetidae</taxon>
        <taxon>Dothideales</taxon>
        <taxon>Zalariaceae</taxon>
        <taxon>Zalaria</taxon>
    </lineage>
</organism>